<dbReference type="Pfam" id="PF09992">
    <property type="entry name" value="NAGPA"/>
    <property type="match status" value="1"/>
</dbReference>
<name>A0AAW5P3L7_9BACE</name>
<protein>
    <submittedName>
        <fullName evidence="2">Phosphodiester glycosidase family protein</fullName>
    </submittedName>
</protein>
<evidence type="ECO:0000259" key="1">
    <source>
        <dbReference type="Pfam" id="PF09992"/>
    </source>
</evidence>
<gene>
    <name evidence="2" type="ORF">NXW97_24275</name>
</gene>
<dbReference type="AlphaFoldDB" id="A0AAW5P3L7"/>
<proteinExistence type="predicted"/>
<dbReference type="EMBL" id="JANUTS010000003">
    <property type="protein sequence ID" value="MCS2795070.1"/>
    <property type="molecule type" value="Genomic_DNA"/>
</dbReference>
<dbReference type="Proteomes" id="UP001204548">
    <property type="component" value="Unassembled WGS sequence"/>
</dbReference>
<evidence type="ECO:0000313" key="3">
    <source>
        <dbReference type="Proteomes" id="UP001204548"/>
    </source>
</evidence>
<evidence type="ECO:0000313" key="2">
    <source>
        <dbReference type="EMBL" id="MCS2795070.1"/>
    </source>
</evidence>
<dbReference type="PANTHER" id="PTHR40446">
    <property type="entry name" value="N-ACETYLGLUCOSAMINE-1-PHOSPHODIESTER ALPHA-N-ACETYLGLUCOSAMINIDASE"/>
    <property type="match status" value="1"/>
</dbReference>
<keyword evidence="2" id="KW-0326">Glycosidase</keyword>
<dbReference type="RefSeq" id="WP_258991006.1">
    <property type="nucleotide sequence ID" value="NZ_JANUTS010000003.1"/>
</dbReference>
<sequence length="215" mass="23044">MADCSSLAAFYYSQNLVIRNGQLLAPNQNYYSEDWVTMWYPTLGAFCQMKDGTFQTTWTYQGSDGINYCYPAPADNDIKKDPLPAPSSTFPSGAKALEATTGIGGVTVLLRGGEIKNTYVQEMLNISAASNQPRTAIGYTNNKKMIIFVCEGRNMTEGVAGLTTANVATVMKDLGCTEALNLDGGGSSCMLVNGKETIKGSDGKQRKVLTAVGIK</sequence>
<keyword evidence="2" id="KW-0378">Hydrolase</keyword>
<accession>A0AAW5P3L7</accession>
<dbReference type="PANTHER" id="PTHR40446:SF2">
    <property type="entry name" value="N-ACETYLGLUCOSAMINE-1-PHOSPHODIESTER ALPHA-N-ACETYLGLUCOSAMINIDASE"/>
    <property type="match status" value="1"/>
</dbReference>
<dbReference type="InterPro" id="IPR018711">
    <property type="entry name" value="NAGPA"/>
</dbReference>
<reference evidence="2" key="1">
    <citation type="submission" date="2022-08" db="EMBL/GenBank/DDBJ databases">
        <title>Genome Sequencing of Bacteroides fragilis Group Isolates with Nanopore Technology.</title>
        <authorList>
            <person name="Tisza M.J."/>
            <person name="Smith D."/>
            <person name="Dekker J.P."/>
        </authorList>
    </citation>
    <scope>NUCLEOTIDE SEQUENCE</scope>
    <source>
        <strain evidence="2">BFG-351</strain>
    </source>
</reference>
<dbReference type="GO" id="GO:0016798">
    <property type="term" value="F:hydrolase activity, acting on glycosyl bonds"/>
    <property type="evidence" value="ECO:0007669"/>
    <property type="project" value="UniProtKB-KW"/>
</dbReference>
<organism evidence="2 3">
    <name type="scientific">Bacteroides faecis</name>
    <dbReference type="NCBI Taxonomy" id="674529"/>
    <lineage>
        <taxon>Bacteria</taxon>
        <taxon>Pseudomonadati</taxon>
        <taxon>Bacteroidota</taxon>
        <taxon>Bacteroidia</taxon>
        <taxon>Bacteroidales</taxon>
        <taxon>Bacteroidaceae</taxon>
        <taxon>Bacteroides</taxon>
    </lineage>
</organism>
<comment type="caution">
    <text evidence="2">The sequence shown here is derived from an EMBL/GenBank/DDBJ whole genome shotgun (WGS) entry which is preliminary data.</text>
</comment>
<feature type="domain" description="Phosphodiester glycosidase" evidence="1">
    <location>
        <begin position="97"/>
        <end position="214"/>
    </location>
</feature>